<evidence type="ECO:0000313" key="2">
    <source>
        <dbReference type="EMBL" id="KAF0330073.1"/>
    </source>
</evidence>
<dbReference type="Proteomes" id="UP000434172">
    <property type="component" value="Unassembled WGS sequence"/>
</dbReference>
<evidence type="ECO:0000313" key="3">
    <source>
        <dbReference type="Proteomes" id="UP000434172"/>
    </source>
</evidence>
<gene>
    <name evidence="2" type="ORF">GQ607_002840</name>
</gene>
<keyword evidence="3" id="KW-1185">Reference proteome</keyword>
<dbReference type="OrthoDB" id="4837584at2759"/>
<reference evidence="2 3" key="1">
    <citation type="submission" date="2019-12" db="EMBL/GenBank/DDBJ databases">
        <title>A genome sequence resource for the geographically widespread anthracnose pathogen Colletotrichum asianum.</title>
        <authorList>
            <person name="Meng Y."/>
        </authorList>
    </citation>
    <scope>NUCLEOTIDE SEQUENCE [LARGE SCALE GENOMIC DNA]</scope>
    <source>
        <strain evidence="2 3">ICMP 18580</strain>
    </source>
</reference>
<protein>
    <submittedName>
        <fullName evidence="2">Uncharacterized protein</fullName>
    </submittedName>
</protein>
<dbReference type="EMBL" id="WOWK01000009">
    <property type="protein sequence ID" value="KAF0330073.1"/>
    <property type="molecule type" value="Genomic_DNA"/>
</dbReference>
<feature type="compositionally biased region" description="Basic and acidic residues" evidence="1">
    <location>
        <begin position="46"/>
        <end position="55"/>
    </location>
</feature>
<organism evidence="2 3">
    <name type="scientific">Colletotrichum asianum</name>
    <dbReference type="NCBI Taxonomy" id="702518"/>
    <lineage>
        <taxon>Eukaryota</taxon>
        <taxon>Fungi</taxon>
        <taxon>Dikarya</taxon>
        <taxon>Ascomycota</taxon>
        <taxon>Pezizomycotina</taxon>
        <taxon>Sordariomycetes</taxon>
        <taxon>Hypocreomycetidae</taxon>
        <taxon>Glomerellales</taxon>
        <taxon>Glomerellaceae</taxon>
        <taxon>Colletotrichum</taxon>
        <taxon>Colletotrichum gloeosporioides species complex</taxon>
    </lineage>
</organism>
<comment type="caution">
    <text evidence="2">The sequence shown here is derived from an EMBL/GenBank/DDBJ whole genome shotgun (WGS) entry which is preliminary data.</text>
</comment>
<feature type="region of interest" description="Disordered" evidence="1">
    <location>
        <begin position="1"/>
        <end position="82"/>
    </location>
</feature>
<dbReference type="AlphaFoldDB" id="A0A8H3WL63"/>
<sequence length="265" mass="30207">MSTNESVEPRLNATEKAKRAFPEANTNKTPTVYDPSPIPREPISARAKERLRRDVNTWSADITDRSQKIQPRAGPKKVHGPSPLMQEVVRDMRSPLCPPPPDLLSNLTSSSSGESPALSHISSSYNSSRFETSSEVLQTRQMDKCFADANFEDQKMSAGEAFRTCLAHQNAGLQRADNLILRLRSELESQHTERELAAQAQRQRRKRLEEFFDDITITARETPDRLVDEIQDWRKAMYEYDVIERANDRTHEVGALLNDARDWRG</sequence>
<name>A0A8H3WL63_9PEZI</name>
<accession>A0A8H3WL63</accession>
<proteinExistence type="predicted"/>
<evidence type="ECO:0000256" key="1">
    <source>
        <dbReference type="SAM" id="MobiDB-lite"/>
    </source>
</evidence>